<proteinExistence type="predicted"/>
<comment type="caution">
    <text evidence="6">The sequence shown here is derived from an EMBL/GenBank/DDBJ whole genome shotgun (WGS) entry which is preliminary data.</text>
</comment>
<dbReference type="InterPro" id="IPR001647">
    <property type="entry name" value="HTH_TetR"/>
</dbReference>
<dbReference type="Pfam" id="PF00440">
    <property type="entry name" value="TetR_N"/>
    <property type="match status" value="1"/>
</dbReference>
<dbReference type="RefSeq" id="WP_320287878.1">
    <property type="nucleotide sequence ID" value="NZ_JAVIIW010000013.1"/>
</dbReference>
<dbReference type="PROSITE" id="PS01081">
    <property type="entry name" value="HTH_TETR_1"/>
    <property type="match status" value="1"/>
</dbReference>
<keyword evidence="2 4" id="KW-0238">DNA-binding</keyword>
<dbReference type="InterPro" id="IPR036271">
    <property type="entry name" value="Tet_transcr_reg_TetR-rel_C_sf"/>
</dbReference>
<dbReference type="InterPro" id="IPR011075">
    <property type="entry name" value="TetR_C"/>
</dbReference>
<feature type="DNA-binding region" description="H-T-H motif" evidence="4">
    <location>
        <begin position="78"/>
        <end position="97"/>
    </location>
</feature>
<keyword evidence="1" id="KW-0805">Transcription regulation</keyword>
<dbReference type="Proteomes" id="UP001287059">
    <property type="component" value="Unassembled WGS sequence"/>
</dbReference>
<feature type="domain" description="HTH tetR-type" evidence="5">
    <location>
        <begin position="55"/>
        <end position="115"/>
    </location>
</feature>
<evidence type="ECO:0000313" key="7">
    <source>
        <dbReference type="Proteomes" id="UP001287059"/>
    </source>
</evidence>
<dbReference type="Gene3D" id="1.10.10.60">
    <property type="entry name" value="Homeodomain-like"/>
    <property type="match status" value="1"/>
</dbReference>
<dbReference type="PANTHER" id="PTHR47506">
    <property type="entry name" value="TRANSCRIPTIONAL REGULATORY PROTEIN"/>
    <property type="match status" value="1"/>
</dbReference>
<evidence type="ECO:0000259" key="5">
    <source>
        <dbReference type="PROSITE" id="PS50977"/>
    </source>
</evidence>
<organism evidence="6 7">
    <name type="scientific">Mesorhizobium album</name>
    <dbReference type="NCBI Taxonomy" id="3072314"/>
    <lineage>
        <taxon>Bacteria</taxon>
        <taxon>Pseudomonadati</taxon>
        <taxon>Pseudomonadota</taxon>
        <taxon>Alphaproteobacteria</taxon>
        <taxon>Hyphomicrobiales</taxon>
        <taxon>Phyllobacteriaceae</taxon>
        <taxon>Mesorhizobium</taxon>
    </lineage>
</organism>
<reference evidence="6 7" key="1">
    <citation type="submission" date="2023-08" db="EMBL/GenBank/DDBJ databases">
        <title>Implementing the SeqCode for naming new Mesorhizobium species isolated from Vachellia karroo root nodules.</title>
        <authorList>
            <person name="Van Lill M."/>
        </authorList>
    </citation>
    <scope>NUCLEOTIDE SEQUENCE [LARGE SCALE GENOMIC DNA]</scope>
    <source>
        <strain evidence="6 7">VK24D</strain>
    </source>
</reference>
<dbReference type="PANTHER" id="PTHR47506:SF1">
    <property type="entry name" value="HTH-TYPE TRANSCRIPTIONAL REGULATOR YJDC"/>
    <property type="match status" value="1"/>
</dbReference>
<sequence>MFGSPFLVASDSYSRAFCLPCFVLIDTFLANDESIGFVSIVMENLERPRGGRPRAFDPEAALDAAMHLFWEHGYEATSLAMLREAMGLTPPQIYNAFTDKETLFRRALARYHDREIGFALDALSAAIPTEEAIRLLLTGAAMAYTRPGKPGGCLFISGALAASPQAQGIADELKTYRKATEAAIAARLAKGRDAGELPAGLSVERLAKYLTGVMHGMSIQARDGASAEDLQALAETTLAAWAAEVRKAADSKGEADVGPVAND</sequence>
<accession>A0ABU4XXL0</accession>
<evidence type="ECO:0000256" key="3">
    <source>
        <dbReference type="ARBA" id="ARBA00023163"/>
    </source>
</evidence>
<dbReference type="EMBL" id="JAVIIW010000013">
    <property type="protein sequence ID" value="MDX8479434.1"/>
    <property type="molecule type" value="Genomic_DNA"/>
</dbReference>
<dbReference type="Gene3D" id="1.10.357.10">
    <property type="entry name" value="Tetracycline Repressor, domain 2"/>
    <property type="match status" value="1"/>
</dbReference>
<dbReference type="InterPro" id="IPR009057">
    <property type="entry name" value="Homeodomain-like_sf"/>
</dbReference>
<evidence type="ECO:0000256" key="4">
    <source>
        <dbReference type="PROSITE-ProRule" id="PRU00335"/>
    </source>
</evidence>
<dbReference type="InterPro" id="IPR023772">
    <property type="entry name" value="DNA-bd_HTH_TetR-type_CS"/>
</dbReference>
<name>A0ABU4XXL0_9HYPH</name>
<keyword evidence="7" id="KW-1185">Reference proteome</keyword>
<gene>
    <name evidence="6" type="ORF">RFN28_13220</name>
</gene>
<protein>
    <submittedName>
        <fullName evidence="6">TetR/AcrR family transcriptional regulator</fullName>
    </submittedName>
</protein>
<dbReference type="PRINTS" id="PR00455">
    <property type="entry name" value="HTHTETR"/>
</dbReference>
<dbReference type="PROSITE" id="PS50977">
    <property type="entry name" value="HTH_TETR_2"/>
    <property type="match status" value="1"/>
</dbReference>
<keyword evidence="3" id="KW-0804">Transcription</keyword>
<dbReference type="Pfam" id="PF16925">
    <property type="entry name" value="TetR_C_13"/>
    <property type="match status" value="1"/>
</dbReference>
<dbReference type="SUPFAM" id="SSF48498">
    <property type="entry name" value="Tetracyclin repressor-like, C-terminal domain"/>
    <property type="match status" value="1"/>
</dbReference>
<evidence type="ECO:0000313" key="6">
    <source>
        <dbReference type="EMBL" id="MDX8479434.1"/>
    </source>
</evidence>
<evidence type="ECO:0000256" key="2">
    <source>
        <dbReference type="ARBA" id="ARBA00023125"/>
    </source>
</evidence>
<dbReference type="SUPFAM" id="SSF46689">
    <property type="entry name" value="Homeodomain-like"/>
    <property type="match status" value="1"/>
</dbReference>
<evidence type="ECO:0000256" key="1">
    <source>
        <dbReference type="ARBA" id="ARBA00023015"/>
    </source>
</evidence>